<sequence>MTRRRPRPYDRELQNLRLHVGHERQGPVPVGWYFARFSRHLRRGEVVPVTYMAQEYALFRTRGGQLGMIDSQCCHMGADLGRCGRVSEERLVCGFHAWEFDRDGTCRKIPGAGRIPSRAAQRSVPVTELGGIIWFWHGSPAPEPLDELDFAEDRRRHLYLAGEVLVCHADLLPIGEHVTDASHWAYTHSPGRPMTSVQLRDEGRRFSFLIQPADADDTRIYHFRPYTLISMASPTTAVAVPQPGPRPDGKPPRMAFVAAVSPVRPGVTLATWSLVVRKFGPDWLLWPANRLWAAFLWRLVRRNHHADFDILRWMRPVAKDLWSVADGPTVRAYRRFYRRNLPPAMEEGAEERVSGMS</sequence>
<dbReference type="PROSITE" id="PS51296">
    <property type="entry name" value="RIESKE"/>
    <property type="match status" value="1"/>
</dbReference>
<evidence type="ECO:0000256" key="5">
    <source>
        <dbReference type="ARBA" id="ARBA00022989"/>
    </source>
</evidence>
<keyword evidence="9" id="KW-0472">Membrane</keyword>
<gene>
    <name evidence="11" type="ORF">GCM10010319_26740</name>
</gene>
<dbReference type="InterPro" id="IPR036922">
    <property type="entry name" value="Rieske_2Fe-2S_sf"/>
</dbReference>
<evidence type="ECO:0000256" key="6">
    <source>
        <dbReference type="ARBA" id="ARBA00023002"/>
    </source>
</evidence>
<evidence type="ECO:0000256" key="8">
    <source>
        <dbReference type="ARBA" id="ARBA00023014"/>
    </source>
</evidence>
<keyword evidence="5" id="KW-1133">Transmembrane helix</keyword>
<evidence type="ECO:0000256" key="7">
    <source>
        <dbReference type="ARBA" id="ARBA00023004"/>
    </source>
</evidence>
<dbReference type="PANTHER" id="PTHR21266">
    <property type="entry name" value="IRON-SULFUR DOMAIN CONTAINING PROTEIN"/>
    <property type="match status" value="1"/>
</dbReference>
<keyword evidence="7" id="KW-0408">Iron</keyword>
<dbReference type="Gene3D" id="3.90.380.10">
    <property type="entry name" value="Naphthalene 1,2-dioxygenase Alpha Subunit, Chain A, domain 1"/>
    <property type="match status" value="1"/>
</dbReference>
<dbReference type="RefSeq" id="WP_344118012.1">
    <property type="nucleotide sequence ID" value="NZ_BAAABW010000015.1"/>
</dbReference>
<evidence type="ECO:0000256" key="4">
    <source>
        <dbReference type="ARBA" id="ARBA00022723"/>
    </source>
</evidence>
<name>A0ABP3GQ16_9ACTN</name>
<keyword evidence="8" id="KW-0411">Iron-sulfur</keyword>
<keyword evidence="12" id="KW-1185">Reference proteome</keyword>
<keyword evidence="3" id="KW-0001">2Fe-2S</keyword>
<dbReference type="Pfam" id="PF00355">
    <property type="entry name" value="Rieske"/>
    <property type="match status" value="1"/>
</dbReference>
<comment type="caution">
    <text evidence="11">The sequence shown here is derived from an EMBL/GenBank/DDBJ whole genome shotgun (WGS) entry which is preliminary data.</text>
</comment>
<evidence type="ECO:0000313" key="12">
    <source>
        <dbReference type="Proteomes" id="UP001500063"/>
    </source>
</evidence>
<dbReference type="PANTHER" id="PTHR21266:SF32">
    <property type="entry name" value="CHOLESTEROL 7-DESATURASE NVD"/>
    <property type="match status" value="1"/>
</dbReference>
<dbReference type="InterPro" id="IPR017941">
    <property type="entry name" value="Rieske_2Fe-2S"/>
</dbReference>
<evidence type="ECO:0000256" key="1">
    <source>
        <dbReference type="ARBA" id="ARBA00004370"/>
    </source>
</evidence>
<dbReference type="InterPro" id="IPR050584">
    <property type="entry name" value="Cholesterol_7-desaturase"/>
</dbReference>
<protein>
    <recommendedName>
        <fullName evidence="10">Rieske domain-containing protein</fullName>
    </recommendedName>
</protein>
<evidence type="ECO:0000256" key="3">
    <source>
        <dbReference type="ARBA" id="ARBA00022714"/>
    </source>
</evidence>
<dbReference type="SUPFAM" id="SSF55961">
    <property type="entry name" value="Bet v1-like"/>
    <property type="match status" value="1"/>
</dbReference>
<proteinExistence type="predicted"/>
<evidence type="ECO:0000259" key="10">
    <source>
        <dbReference type="PROSITE" id="PS51296"/>
    </source>
</evidence>
<keyword evidence="2" id="KW-0812">Transmembrane</keyword>
<dbReference type="Gene3D" id="2.102.10.10">
    <property type="entry name" value="Rieske [2Fe-2S] iron-sulphur domain"/>
    <property type="match status" value="1"/>
</dbReference>
<reference evidence="12" key="1">
    <citation type="journal article" date="2019" name="Int. J. Syst. Evol. Microbiol.">
        <title>The Global Catalogue of Microorganisms (GCM) 10K type strain sequencing project: providing services to taxonomists for standard genome sequencing and annotation.</title>
        <authorList>
            <consortium name="The Broad Institute Genomics Platform"/>
            <consortium name="The Broad Institute Genome Sequencing Center for Infectious Disease"/>
            <person name="Wu L."/>
            <person name="Ma J."/>
        </authorList>
    </citation>
    <scope>NUCLEOTIDE SEQUENCE [LARGE SCALE GENOMIC DNA]</scope>
    <source>
        <strain evidence="12">JCM 4565</strain>
    </source>
</reference>
<organism evidence="11 12">
    <name type="scientific">Streptomyces blastmyceticus</name>
    <dbReference type="NCBI Taxonomy" id="68180"/>
    <lineage>
        <taxon>Bacteria</taxon>
        <taxon>Bacillati</taxon>
        <taxon>Actinomycetota</taxon>
        <taxon>Actinomycetes</taxon>
        <taxon>Kitasatosporales</taxon>
        <taxon>Streptomycetaceae</taxon>
        <taxon>Streptomyces</taxon>
    </lineage>
</organism>
<dbReference type="Proteomes" id="UP001500063">
    <property type="component" value="Unassembled WGS sequence"/>
</dbReference>
<keyword evidence="6" id="KW-0560">Oxidoreductase</keyword>
<dbReference type="EMBL" id="BAAABW010000015">
    <property type="protein sequence ID" value="GAA0348708.1"/>
    <property type="molecule type" value="Genomic_DNA"/>
</dbReference>
<evidence type="ECO:0000256" key="9">
    <source>
        <dbReference type="ARBA" id="ARBA00023136"/>
    </source>
</evidence>
<evidence type="ECO:0000256" key="2">
    <source>
        <dbReference type="ARBA" id="ARBA00022692"/>
    </source>
</evidence>
<accession>A0ABP3GQ16</accession>
<dbReference type="SUPFAM" id="SSF50022">
    <property type="entry name" value="ISP domain"/>
    <property type="match status" value="1"/>
</dbReference>
<feature type="domain" description="Rieske" evidence="10">
    <location>
        <begin position="32"/>
        <end position="135"/>
    </location>
</feature>
<keyword evidence="4" id="KW-0479">Metal-binding</keyword>
<comment type="subcellular location">
    <subcellularLocation>
        <location evidence="1">Membrane</location>
    </subcellularLocation>
</comment>
<evidence type="ECO:0000313" key="11">
    <source>
        <dbReference type="EMBL" id="GAA0348708.1"/>
    </source>
</evidence>